<protein>
    <recommendedName>
        <fullName evidence="2">DUF7745 domain-containing protein</fullName>
    </recommendedName>
</protein>
<name>A0A9J5ZV35_SOLCO</name>
<comment type="caution">
    <text evidence="3">The sequence shown here is derived from an EMBL/GenBank/DDBJ whole genome shotgun (WGS) entry which is preliminary data.</text>
</comment>
<sequence length="368" mass="43046">MTKVPRTLKEWWGNIRVAYENEIMLHLGSLIDLLNVEVNKSLITLMIEFWQPTTVTFQFTYFEITPTLEEISQIADLPLAGIVPLAPRTTSGINFLQSLGLRVGQCLRKVDEGWVKLDYLFKRFDCRDSYDRFHQEFFISRIWVLEHFYQRHAKNGAEVDLRNKIRSHAMRLSMWDAPNNEDGWYGILDSDIGVESWCTPEYYTLFMMGGILARPSYEGILGFTDTQRSNQIGTELLNIMHITTTMYQQVTPWSIDHLIQAVDDEPNEEMEEDPEEDPREPTEEMEEDPEEYSKHDPNLYNPKDGGVMHIEDGPVPIVEDAHSEYGSIRFDEREDSNNWEWKIDESPEYHPSPYYNVDDANDDAPTWR</sequence>
<keyword evidence="4" id="KW-1185">Reference proteome</keyword>
<dbReference type="InterPro" id="IPR056647">
    <property type="entry name" value="DUF7745"/>
</dbReference>
<dbReference type="PANTHER" id="PTHR48154:SF1">
    <property type="entry name" value="PROTEIN, PUTATIVE-RELATED"/>
    <property type="match status" value="1"/>
</dbReference>
<feature type="region of interest" description="Disordered" evidence="1">
    <location>
        <begin position="344"/>
        <end position="368"/>
    </location>
</feature>
<feature type="domain" description="DUF7745" evidence="2">
    <location>
        <begin position="16"/>
        <end position="85"/>
    </location>
</feature>
<dbReference type="AlphaFoldDB" id="A0A9J5ZV35"/>
<dbReference type="Proteomes" id="UP000824120">
    <property type="component" value="Chromosome 3"/>
</dbReference>
<proteinExistence type="predicted"/>
<gene>
    <name evidence="3" type="ORF">H5410_015666</name>
</gene>
<organism evidence="3 4">
    <name type="scientific">Solanum commersonii</name>
    <name type="common">Commerson's wild potato</name>
    <name type="synonym">Commerson's nightshade</name>
    <dbReference type="NCBI Taxonomy" id="4109"/>
    <lineage>
        <taxon>Eukaryota</taxon>
        <taxon>Viridiplantae</taxon>
        <taxon>Streptophyta</taxon>
        <taxon>Embryophyta</taxon>
        <taxon>Tracheophyta</taxon>
        <taxon>Spermatophyta</taxon>
        <taxon>Magnoliopsida</taxon>
        <taxon>eudicotyledons</taxon>
        <taxon>Gunneridae</taxon>
        <taxon>Pentapetalae</taxon>
        <taxon>asterids</taxon>
        <taxon>lamiids</taxon>
        <taxon>Solanales</taxon>
        <taxon>Solanaceae</taxon>
        <taxon>Solanoideae</taxon>
        <taxon>Solaneae</taxon>
        <taxon>Solanum</taxon>
    </lineage>
</organism>
<evidence type="ECO:0000259" key="2">
    <source>
        <dbReference type="Pfam" id="PF24924"/>
    </source>
</evidence>
<feature type="region of interest" description="Disordered" evidence="1">
    <location>
        <begin position="264"/>
        <end position="312"/>
    </location>
</feature>
<feature type="compositionally biased region" description="Acidic residues" evidence="1">
    <location>
        <begin position="264"/>
        <end position="290"/>
    </location>
</feature>
<dbReference type="OrthoDB" id="994452at2759"/>
<reference evidence="3 4" key="1">
    <citation type="submission" date="2020-09" db="EMBL/GenBank/DDBJ databases">
        <title>De no assembly of potato wild relative species, Solanum commersonii.</title>
        <authorList>
            <person name="Cho K."/>
        </authorList>
    </citation>
    <scope>NUCLEOTIDE SEQUENCE [LARGE SCALE GENOMIC DNA]</scope>
    <source>
        <strain evidence="3">LZ3.2</strain>
        <tissue evidence="3">Leaf</tissue>
    </source>
</reference>
<evidence type="ECO:0000256" key="1">
    <source>
        <dbReference type="SAM" id="MobiDB-lite"/>
    </source>
</evidence>
<evidence type="ECO:0000313" key="4">
    <source>
        <dbReference type="Proteomes" id="UP000824120"/>
    </source>
</evidence>
<accession>A0A9J5ZV35</accession>
<evidence type="ECO:0000313" key="3">
    <source>
        <dbReference type="EMBL" id="KAG5615842.1"/>
    </source>
</evidence>
<dbReference type="PANTHER" id="PTHR48154">
    <property type="entry name" value="PROTEIN, PUTATIVE-RELATED"/>
    <property type="match status" value="1"/>
</dbReference>
<dbReference type="Pfam" id="PF24924">
    <property type="entry name" value="DUF7745"/>
    <property type="match status" value="1"/>
</dbReference>
<dbReference type="EMBL" id="JACXVP010000003">
    <property type="protein sequence ID" value="KAG5615842.1"/>
    <property type="molecule type" value="Genomic_DNA"/>
</dbReference>